<reference evidence="7 8" key="1">
    <citation type="journal article" date="2016" name="Nat. Commun.">
        <title>Thousands of microbial genomes shed light on interconnected biogeochemical processes in an aquifer system.</title>
        <authorList>
            <person name="Anantharaman K."/>
            <person name="Brown C.T."/>
            <person name="Hug L.A."/>
            <person name="Sharon I."/>
            <person name="Castelle C.J."/>
            <person name="Probst A.J."/>
            <person name="Thomas B.C."/>
            <person name="Singh A."/>
            <person name="Wilkins M.J."/>
            <person name="Karaoz U."/>
            <person name="Brodie E.L."/>
            <person name="Williams K.H."/>
            <person name="Hubbard S.S."/>
            <person name="Banfield J.F."/>
        </authorList>
    </citation>
    <scope>NUCLEOTIDE SEQUENCE [LARGE SCALE GENOMIC DNA]</scope>
</reference>
<dbReference type="AlphaFoldDB" id="A0A1G2CJR0"/>
<dbReference type="SUPFAM" id="SSF54523">
    <property type="entry name" value="Pili subunits"/>
    <property type="match status" value="1"/>
</dbReference>
<evidence type="ECO:0008006" key="9">
    <source>
        <dbReference type="Google" id="ProtNLM"/>
    </source>
</evidence>
<dbReference type="Proteomes" id="UP000178495">
    <property type="component" value="Unassembled WGS sequence"/>
</dbReference>
<keyword evidence="2" id="KW-0488">Methylation</keyword>
<dbReference type="Gene3D" id="3.30.700.10">
    <property type="entry name" value="Glycoprotein, Type 4 Pilin"/>
    <property type="match status" value="1"/>
</dbReference>
<keyword evidence="4 6" id="KW-1133">Transmembrane helix</keyword>
<evidence type="ECO:0000256" key="4">
    <source>
        <dbReference type="ARBA" id="ARBA00022989"/>
    </source>
</evidence>
<dbReference type="PRINTS" id="PR00885">
    <property type="entry name" value="BCTERIALGSPH"/>
</dbReference>
<accession>A0A1G2CJR0</accession>
<comment type="caution">
    <text evidence="7">The sequence shown here is derived from an EMBL/GenBank/DDBJ whole genome shotgun (WGS) entry which is preliminary data.</text>
</comment>
<evidence type="ECO:0000256" key="6">
    <source>
        <dbReference type="SAM" id="Phobius"/>
    </source>
</evidence>
<comment type="subcellular location">
    <subcellularLocation>
        <location evidence="1">Membrane</location>
        <topology evidence="1">Single-pass membrane protein</topology>
    </subcellularLocation>
</comment>
<dbReference type="InterPro" id="IPR045584">
    <property type="entry name" value="Pilin-like"/>
</dbReference>
<evidence type="ECO:0000313" key="8">
    <source>
        <dbReference type="Proteomes" id="UP000178495"/>
    </source>
</evidence>
<dbReference type="PROSITE" id="PS00409">
    <property type="entry name" value="PROKAR_NTER_METHYL"/>
    <property type="match status" value="1"/>
</dbReference>
<dbReference type="EMBL" id="MHLC01000007">
    <property type="protein sequence ID" value="OGZ01615.1"/>
    <property type="molecule type" value="Genomic_DNA"/>
</dbReference>
<evidence type="ECO:0000256" key="1">
    <source>
        <dbReference type="ARBA" id="ARBA00004167"/>
    </source>
</evidence>
<dbReference type="InterPro" id="IPR002416">
    <property type="entry name" value="T2SS_protein-GspH"/>
</dbReference>
<sequence length="210" mass="22112">MQQNRNQEARGFTLIELLIVIAIVTILAVVVVVALNPAELLRQARDSNRVSDLATLRSAIALYLADVVNPNLASSSYGYSSCYLSTYAGNGTASSGCGVFVTVGQGNGGQNASFTLANYRKADATGWIPINFNVISSGAPFGNLPVDPRNDYLFYYAYAATTTNLTFEIDAKMESSKYGFNNGLGGDVVSNDGGDSTSTYEVGNAAGLAL</sequence>
<protein>
    <recommendedName>
        <fullName evidence="9">Type II secretion system protein GspG C-terminal domain-containing protein</fullName>
    </recommendedName>
</protein>
<evidence type="ECO:0000313" key="7">
    <source>
        <dbReference type="EMBL" id="OGZ01615.1"/>
    </source>
</evidence>
<organism evidence="7 8">
    <name type="scientific">Candidatus Liptonbacteria bacterium RIFCSPLOWO2_01_FULL_56_20</name>
    <dbReference type="NCBI Taxonomy" id="1798652"/>
    <lineage>
        <taxon>Bacteria</taxon>
        <taxon>Candidatus Liptoniibacteriota</taxon>
    </lineage>
</organism>
<dbReference type="NCBIfam" id="TIGR02532">
    <property type="entry name" value="IV_pilin_GFxxxE"/>
    <property type="match status" value="1"/>
</dbReference>
<dbReference type="STRING" id="1798652.A3A43_01765"/>
<dbReference type="GO" id="GO:0016020">
    <property type="term" value="C:membrane"/>
    <property type="evidence" value="ECO:0007669"/>
    <property type="project" value="UniProtKB-SubCell"/>
</dbReference>
<evidence type="ECO:0000256" key="3">
    <source>
        <dbReference type="ARBA" id="ARBA00022692"/>
    </source>
</evidence>
<dbReference type="Pfam" id="PF07963">
    <property type="entry name" value="N_methyl"/>
    <property type="match status" value="1"/>
</dbReference>
<keyword evidence="3 6" id="KW-0812">Transmembrane</keyword>
<feature type="transmembrane region" description="Helical" evidence="6">
    <location>
        <begin position="12"/>
        <end position="35"/>
    </location>
</feature>
<evidence type="ECO:0000256" key="2">
    <source>
        <dbReference type="ARBA" id="ARBA00022481"/>
    </source>
</evidence>
<evidence type="ECO:0000256" key="5">
    <source>
        <dbReference type="ARBA" id="ARBA00023136"/>
    </source>
</evidence>
<dbReference type="GO" id="GO:0015627">
    <property type="term" value="C:type II protein secretion system complex"/>
    <property type="evidence" value="ECO:0007669"/>
    <property type="project" value="InterPro"/>
</dbReference>
<gene>
    <name evidence="7" type="ORF">A3A43_01765</name>
</gene>
<keyword evidence="5 6" id="KW-0472">Membrane</keyword>
<dbReference type="InterPro" id="IPR012902">
    <property type="entry name" value="N_methyl_site"/>
</dbReference>
<dbReference type="GO" id="GO:0015628">
    <property type="term" value="P:protein secretion by the type II secretion system"/>
    <property type="evidence" value="ECO:0007669"/>
    <property type="project" value="InterPro"/>
</dbReference>
<proteinExistence type="predicted"/>
<name>A0A1G2CJR0_9BACT</name>